<dbReference type="Pfam" id="PF02465">
    <property type="entry name" value="FliD_N"/>
    <property type="match status" value="1"/>
</dbReference>
<dbReference type="Proteomes" id="UP000199477">
    <property type="component" value="Unassembled WGS sequence"/>
</dbReference>
<dbReference type="PANTHER" id="PTHR30288:SF0">
    <property type="entry name" value="FLAGELLAR HOOK-ASSOCIATED PROTEIN 2"/>
    <property type="match status" value="1"/>
</dbReference>
<dbReference type="InterPro" id="IPR040026">
    <property type="entry name" value="FliD"/>
</dbReference>
<keyword evidence="3" id="KW-0175">Coiled coil</keyword>
<evidence type="ECO:0000256" key="3">
    <source>
        <dbReference type="ARBA" id="ARBA00023054"/>
    </source>
</evidence>
<comment type="function">
    <text evidence="5">Required for morphogenesis and for the elongation of the flagellar filament by facilitating polymerization of the flagellin monomers at the tip of growing filament. Forms a capping structure, which prevents flagellin subunits (transported through the central channel of the flagellum) from leaking out without polymerization at the distal end.</text>
</comment>
<gene>
    <name evidence="8" type="ORF">SAMN02799615_03260</name>
</gene>
<proteinExistence type="inferred from homology"/>
<keyword evidence="8" id="KW-0966">Cell projection</keyword>
<feature type="domain" description="Flagellar hook-associated protein 2 N-terminal" evidence="6">
    <location>
        <begin position="23"/>
        <end position="119"/>
    </location>
</feature>
<name>A0A1I2I0M7_9GAMM</name>
<dbReference type="InterPro" id="IPR003481">
    <property type="entry name" value="FliD_N"/>
</dbReference>
<keyword evidence="8" id="KW-0282">Flagellum</keyword>
<comment type="subunit">
    <text evidence="2 5">Homopentamer.</text>
</comment>
<dbReference type="GO" id="GO:0005576">
    <property type="term" value="C:extracellular region"/>
    <property type="evidence" value="ECO:0007669"/>
    <property type="project" value="UniProtKB-SubCell"/>
</dbReference>
<feature type="domain" description="Flagellar hook-associated protein 2 C-terminal" evidence="7">
    <location>
        <begin position="232"/>
        <end position="447"/>
    </location>
</feature>
<dbReference type="RefSeq" id="WP_026636757.1">
    <property type="nucleotide sequence ID" value="NZ_FONH01000014.1"/>
</dbReference>
<evidence type="ECO:0000313" key="9">
    <source>
        <dbReference type="Proteomes" id="UP000199477"/>
    </source>
</evidence>
<dbReference type="AlphaFoldDB" id="A0A1I2I0M7"/>
<evidence type="ECO:0000256" key="2">
    <source>
        <dbReference type="ARBA" id="ARBA00011255"/>
    </source>
</evidence>
<dbReference type="STRING" id="500610.SAMN02799615_03260"/>
<dbReference type="Pfam" id="PF07195">
    <property type="entry name" value="FliD_C"/>
    <property type="match status" value="1"/>
</dbReference>
<evidence type="ECO:0000313" key="8">
    <source>
        <dbReference type="EMBL" id="SFF35762.1"/>
    </source>
</evidence>
<evidence type="ECO:0000259" key="6">
    <source>
        <dbReference type="Pfam" id="PF02465"/>
    </source>
</evidence>
<dbReference type="GO" id="GO:0009421">
    <property type="term" value="C:bacterial-type flagellum filament cap"/>
    <property type="evidence" value="ECO:0007669"/>
    <property type="project" value="InterPro"/>
</dbReference>
<keyword evidence="8" id="KW-0969">Cilium</keyword>
<accession>A0A1I2I0M7</accession>
<comment type="similarity">
    <text evidence="1 5">Belongs to the FliD family.</text>
</comment>
<dbReference type="Pfam" id="PF07196">
    <property type="entry name" value="Flagellin_IN"/>
    <property type="match status" value="1"/>
</dbReference>
<dbReference type="GO" id="GO:0007155">
    <property type="term" value="P:cell adhesion"/>
    <property type="evidence" value="ECO:0007669"/>
    <property type="project" value="InterPro"/>
</dbReference>
<dbReference type="InterPro" id="IPR010810">
    <property type="entry name" value="Flagellin_hook_IN_motif"/>
</dbReference>
<dbReference type="InterPro" id="IPR010809">
    <property type="entry name" value="FliD_C"/>
</dbReference>
<keyword evidence="9" id="KW-1185">Reference proteome</keyword>
<dbReference type="EMBL" id="FONH01000014">
    <property type="protein sequence ID" value="SFF35762.1"/>
    <property type="molecule type" value="Genomic_DNA"/>
</dbReference>
<dbReference type="PANTHER" id="PTHR30288">
    <property type="entry name" value="FLAGELLAR CAP/ASSEMBLY PROTEIN FLID"/>
    <property type="match status" value="1"/>
</dbReference>
<sequence length="464" mass="46130">MAITTSSTSSSTGGTLTAAGVGSGLDVNGLVSQLVAAKKKPLQDQIDSQTSTAKTQISALGQVSSALAALQTALKGLSDGTAFQTRKAATSDASVFSVSSTTGAMNGSYNINVSQLATALKVQSAGVASSDAKVGTGTLTIAVGSKSMSVDIGSDGSSLSQIRDAINKGSGNPGVTATIVTGSDGAHLVLSSTATGQANAFTVSSSGGDGGLAALNYDPASSSNGLSVVNAAQDAKFTIDGMAATSASNTVTGAIDGVTLSLWKQGTATLSVSTDSSAASTAVGNLVTAYNNFVGTYQSLTAYDPSGTNTGALIGDATLNSIKSTLSSIVSGAGGNGAMLNSIGITLQVDGTLKLDTGALSTALSDGGTKVSGLFAGDNGMATRLSSPLTDWTASTGVLTTRTNNLNKQLKDLGTRQDNLNADMDALTTQYTKRFTALDTLLTKLNSTSSYLTQQFDALTKSSK</sequence>
<keyword evidence="4 5" id="KW-0975">Bacterial flagellum</keyword>
<comment type="subcellular location">
    <subcellularLocation>
        <location evidence="5">Secreted</location>
    </subcellularLocation>
    <subcellularLocation>
        <location evidence="5">Bacterial flagellum</location>
    </subcellularLocation>
</comment>
<evidence type="ECO:0000256" key="1">
    <source>
        <dbReference type="ARBA" id="ARBA00009764"/>
    </source>
</evidence>
<organism evidence="8 9">
    <name type="scientific">Dyella marensis</name>
    <dbReference type="NCBI Taxonomy" id="500610"/>
    <lineage>
        <taxon>Bacteria</taxon>
        <taxon>Pseudomonadati</taxon>
        <taxon>Pseudomonadota</taxon>
        <taxon>Gammaproteobacteria</taxon>
        <taxon>Lysobacterales</taxon>
        <taxon>Rhodanobacteraceae</taxon>
        <taxon>Dyella</taxon>
    </lineage>
</organism>
<evidence type="ECO:0000256" key="5">
    <source>
        <dbReference type="RuleBase" id="RU362066"/>
    </source>
</evidence>
<dbReference type="GO" id="GO:0009424">
    <property type="term" value="C:bacterial-type flagellum hook"/>
    <property type="evidence" value="ECO:0007669"/>
    <property type="project" value="UniProtKB-UniRule"/>
</dbReference>
<reference evidence="9" key="1">
    <citation type="submission" date="2016-10" db="EMBL/GenBank/DDBJ databases">
        <authorList>
            <person name="Varghese N."/>
            <person name="Submissions S."/>
        </authorList>
    </citation>
    <scope>NUCLEOTIDE SEQUENCE [LARGE SCALE GENOMIC DNA]</scope>
    <source>
        <strain evidence="9">UNC178MFTsu3.1</strain>
    </source>
</reference>
<evidence type="ECO:0000259" key="7">
    <source>
        <dbReference type="Pfam" id="PF07195"/>
    </source>
</evidence>
<dbReference type="GO" id="GO:0071973">
    <property type="term" value="P:bacterial-type flagellum-dependent cell motility"/>
    <property type="evidence" value="ECO:0007669"/>
    <property type="project" value="TreeGrafter"/>
</dbReference>
<evidence type="ECO:0000256" key="4">
    <source>
        <dbReference type="ARBA" id="ARBA00023143"/>
    </source>
</evidence>
<keyword evidence="5" id="KW-0964">Secreted</keyword>
<protein>
    <recommendedName>
        <fullName evidence="5">Flagellar hook-associated protein 2</fullName>
        <shortName evidence="5">HAP2</shortName>
    </recommendedName>
    <alternativeName>
        <fullName evidence="5">Flagellar cap protein</fullName>
    </alternativeName>
</protein>